<protein>
    <submittedName>
        <fullName evidence="2">BSD domain-containing protein 1-A-like</fullName>
    </submittedName>
</protein>
<dbReference type="InterPro" id="IPR036397">
    <property type="entry name" value="RNaseH_sf"/>
</dbReference>
<dbReference type="AlphaFoldDB" id="A0A5B6WSP7"/>
<dbReference type="GO" id="GO:0003676">
    <property type="term" value="F:nucleic acid binding"/>
    <property type="evidence" value="ECO:0007669"/>
    <property type="project" value="InterPro"/>
</dbReference>
<keyword evidence="3" id="KW-1185">Reference proteome</keyword>
<comment type="caution">
    <text evidence="2">The sequence shown here is derived from an EMBL/GenBank/DDBJ whole genome shotgun (WGS) entry which is preliminary data.</text>
</comment>
<dbReference type="PANTHER" id="PTHR46148:SF52">
    <property type="entry name" value="OS04G0603800 PROTEIN"/>
    <property type="match status" value="1"/>
</dbReference>
<gene>
    <name evidence="2" type="ORF">EPI10_006964</name>
</gene>
<feature type="domain" description="Tf2-1-like SH3-like" evidence="1">
    <location>
        <begin position="79"/>
        <end position="126"/>
    </location>
</feature>
<organism evidence="2 3">
    <name type="scientific">Gossypium australe</name>
    <dbReference type="NCBI Taxonomy" id="47621"/>
    <lineage>
        <taxon>Eukaryota</taxon>
        <taxon>Viridiplantae</taxon>
        <taxon>Streptophyta</taxon>
        <taxon>Embryophyta</taxon>
        <taxon>Tracheophyta</taxon>
        <taxon>Spermatophyta</taxon>
        <taxon>Magnoliopsida</taxon>
        <taxon>eudicotyledons</taxon>
        <taxon>Gunneridae</taxon>
        <taxon>Pentapetalae</taxon>
        <taxon>rosids</taxon>
        <taxon>malvids</taxon>
        <taxon>Malvales</taxon>
        <taxon>Malvaceae</taxon>
        <taxon>Malvoideae</taxon>
        <taxon>Gossypium</taxon>
    </lineage>
</organism>
<dbReference type="Proteomes" id="UP000325315">
    <property type="component" value="Unassembled WGS sequence"/>
</dbReference>
<dbReference type="Gene3D" id="3.30.420.10">
    <property type="entry name" value="Ribonuclease H-like superfamily/Ribonuclease H"/>
    <property type="match status" value="1"/>
</dbReference>
<name>A0A5B6WSP7_9ROSI</name>
<dbReference type="PANTHER" id="PTHR46148">
    <property type="entry name" value="CHROMO DOMAIN-CONTAINING PROTEIN"/>
    <property type="match status" value="1"/>
</dbReference>
<evidence type="ECO:0000313" key="3">
    <source>
        <dbReference type="Proteomes" id="UP000325315"/>
    </source>
</evidence>
<dbReference type="Pfam" id="PF24626">
    <property type="entry name" value="SH3_Tf2-1"/>
    <property type="match status" value="1"/>
</dbReference>
<evidence type="ECO:0000313" key="2">
    <source>
        <dbReference type="EMBL" id="KAA3484910.1"/>
    </source>
</evidence>
<reference evidence="3" key="1">
    <citation type="journal article" date="2019" name="Plant Biotechnol. J.">
        <title>Genome sequencing of the Australian wild diploid species Gossypium australe highlights disease resistance and delayed gland morphogenesis.</title>
        <authorList>
            <person name="Cai Y."/>
            <person name="Cai X."/>
            <person name="Wang Q."/>
            <person name="Wang P."/>
            <person name="Zhang Y."/>
            <person name="Cai C."/>
            <person name="Xu Y."/>
            <person name="Wang K."/>
            <person name="Zhou Z."/>
            <person name="Wang C."/>
            <person name="Geng S."/>
            <person name="Li B."/>
            <person name="Dong Q."/>
            <person name="Hou Y."/>
            <person name="Wang H."/>
            <person name="Ai P."/>
            <person name="Liu Z."/>
            <person name="Yi F."/>
            <person name="Sun M."/>
            <person name="An G."/>
            <person name="Cheng J."/>
            <person name="Zhang Y."/>
            <person name="Shi Q."/>
            <person name="Xie Y."/>
            <person name="Shi X."/>
            <person name="Chang Y."/>
            <person name="Huang F."/>
            <person name="Chen Y."/>
            <person name="Hong S."/>
            <person name="Mi L."/>
            <person name="Sun Q."/>
            <person name="Zhang L."/>
            <person name="Zhou B."/>
            <person name="Peng R."/>
            <person name="Zhang X."/>
            <person name="Liu F."/>
        </authorList>
    </citation>
    <scope>NUCLEOTIDE SEQUENCE [LARGE SCALE GENOMIC DNA]</scope>
    <source>
        <strain evidence="3">cv. PA1801</strain>
    </source>
</reference>
<proteinExistence type="predicted"/>
<dbReference type="OrthoDB" id="5554229at2759"/>
<accession>A0A5B6WSP7</accession>
<dbReference type="InterPro" id="IPR056924">
    <property type="entry name" value="SH3_Tf2-1"/>
</dbReference>
<dbReference type="EMBL" id="SMMG02000002">
    <property type="protein sequence ID" value="KAA3484910.1"/>
    <property type="molecule type" value="Genomic_DNA"/>
</dbReference>
<sequence>MIGEHPSDWSLWLPLAKWWYNSTYHTTLHTTLYEALYGQPPPHYLPYLVETSIVACVDRSIKIKQLVDKHRLQPYRQHSVRKILNQKLAPKYFGPVPIVGYVAYTLQLSQGSHIHPTFHVSQLKKHVHHQSIQLSLPLVGPDGTLSKEPVCILDRRIIRCGNQAVAEVLLERTKMLHGRSSNSCNNSFLTLILEDKDPFNRGQLTKRCP</sequence>
<evidence type="ECO:0000259" key="1">
    <source>
        <dbReference type="Pfam" id="PF24626"/>
    </source>
</evidence>